<organism evidence="1">
    <name type="scientific">marine sediment metagenome</name>
    <dbReference type="NCBI Taxonomy" id="412755"/>
    <lineage>
        <taxon>unclassified sequences</taxon>
        <taxon>metagenomes</taxon>
        <taxon>ecological metagenomes</taxon>
    </lineage>
</organism>
<dbReference type="EMBL" id="BARV01005999">
    <property type="protein sequence ID" value="GAI06449.1"/>
    <property type="molecule type" value="Genomic_DNA"/>
</dbReference>
<accession>X1MJC4</accession>
<gene>
    <name evidence="1" type="ORF">S06H3_12242</name>
</gene>
<proteinExistence type="predicted"/>
<protein>
    <submittedName>
        <fullName evidence="1">Uncharacterized protein</fullName>
    </submittedName>
</protein>
<comment type="caution">
    <text evidence="1">The sequence shown here is derived from an EMBL/GenBank/DDBJ whole genome shotgun (WGS) entry which is preliminary data.</text>
</comment>
<name>X1MJC4_9ZZZZ</name>
<dbReference type="AlphaFoldDB" id="X1MJC4"/>
<sequence length="111" mass="12896">MPFIAEWAENYALEWLKDHLSQFLPEIVSSRRKEIAGMEEKGIPLWPLLPQELREKALSKAFIYSSTIIALDPDAVVNIILECLNERELNLNREWVKSNLLAFREELLSSL</sequence>
<reference evidence="1" key="1">
    <citation type="journal article" date="2014" name="Front. Microbiol.">
        <title>High frequency of phylogenetically diverse reductive dehalogenase-homologous genes in deep subseafloor sedimentary metagenomes.</title>
        <authorList>
            <person name="Kawai M."/>
            <person name="Futagami T."/>
            <person name="Toyoda A."/>
            <person name="Takaki Y."/>
            <person name="Nishi S."/>
            <person name="Hori S."/>
            <person name="Arai W."/>
            <person name="Tsubouchi T."/>
            <person name="Morono Y."/>
            <person name="Uchiyama I."/>
            <person name="Ito T."/>
            <person name="Fujiyama A."/>
            <person name="Inagaki F."/>
            <person name="Takami H."/>
        </authorList>
    </citation>
    <scope>NUCLEOTIDE SEQUENCE</scope>
    <source>
        <strain evidence="1">Expedition CK06-06</strain>
    </source>
</reference>
<evidence type="ECO:0000313" key="1">
    <source>
        <dbReference type="EMBL" id="GAI06449.1"/>
    </source>
</evidence>